<dbReference type="EMBL" id="LAQU01000013">
    <property type="protein sequence ID" value="KKB63128.1"/>
    <property type="molecule type" value="Genomic_DNA"/>
</dbReference>
<evidence type="ECO:0000313" key="4">
    <source>
        <dbReference type="Proteomes" id="UP000033618"/>
    </source>
</evidence>
<proteinExistence type="inferred from homology"/>
<comment type="caution">
    <text evidence="3">The sequence shown here is derived from an EMBL/GenBank/DDBJ whole genome shotgun (WGS) entry which is preliminary data.</text>
</comment>
<name>A0A0F5JZ83_9BURK</name>
<protein>
    <recommendedName>
        <fullName evidence="1">UPF0229 protein WM40_13945</fullName>
    </recommendedName>
</protein>
<feature type="compositionally biased region" description="Gly residues" evidence="2">
    <location>
        <begin position="93"/>
        <end position="103"/>
    </location>
</feature>
<reference evidence="3 4" key="1">
    <citation type="submission" date="2015-03" db="EMBL/GenBank/DDBJ databases">
        <title>Draft Genome Sequence of Burkholderia andropogonis type strain ICMP2807, isolated from Sorghum bicolor.</title>
        <authorList>
            <person name="Lopes-Santos L."/>
            <person name="Castro D.B."/>
            <person name="Ottoboni L.M."/>
            <person name="Park D."/>
            <person name="Weirc B.S."/>
            <person name="Destefano S.A."/>
        </authorList>
    </citation>
    <scope>NUCLEOTIDE SEQUENCE [LARGE SCALE GENOMIC DNA]</scope>
    <source>
        <strain evidence="3 4">ICMP2807</strain>
    </source>
</reference>
<gene>
    <name evidence="3" type="ORF">WM40_13945</name>
</gene>
<keyword evidence="4" id="KW-1185">Reference proteome</keyword>
<dbReference type="InterPro" id="IPR036465">
    <property type="entry name" value="vWFA_dom_sf"/>
</dbReference>
<feature type="region of interest" description="Disordered" evidence="2">
    <location>
        <begin position="60"/>
        <end position="114"/>
    </location>
</feature>
<accession>A0A0F5JZ83</accession>
<dbReference type="AlphaFoldDB" id="A0A0F5JZ83"/>
<dbReference type="NCBIfam" id="NF003707">
    <property type="entry name" value="PRK05325.1-2"/>
    <property type="match status" value="1"/>
</dbReference>
<dbReference type="OrthoDB" id="9788289at2"/>
<evidence type="ECO:0000256" key="1">
    <source>
        <dbReference type="HAMAP-Rule" id="MF_01232"/>
    </source>
</evidence>
<dbReference type="Proteomes" id="UP000033618">
    <property type="component" value="Unassembled WGS sequence"/>
</dbReference>
<dbReference type="InterPro" id="IPR006698">
    <property type="entry name" value="UPF0229"/>
</dbReference>
<evidence type="ECO:0000313" key="3">
    <source>
        <dbReference type="EMBL" id="KKB63128.1"/>
    </source>
</evidence>
<evidence type="ECO:0000256" key="2">
    <source>
        <dbReference type="SAM" id="MobiDB-lite"/>
    </source>
</evidence>
<sequence>MLPQIIDRRLSGKNKSIANRERFLRRFRSHIRGAVTEAIRDRGIKDIEKSEKITIPRRDVSEPVFGHGPGGTREMVHPGNSDYMRGDRIQRPNGGGGGAGSGSGQASKDGEGEDEFAFELSREEFMQYFFEDLELPRMIANEFLTVPNWKSVRAGYAAEGTPNNIHIVRSLRGALGRRIALGGPLSAEVREMKERLQALERAPAIPADPARLDEIKKLKAEIIALEGRIARIPFIDPFDLRYVNRTRQSMPSSQAVMFCVMDVSGSMDEQRKDLSKRFFILLYLFLTRNYERIEMVFIRHHTRADEVNEETFFHSRESGGTVVSSALELMAKIIEERYSPNEWNIYGAQASDGDNWNDDSPKCRQLLSKDILPACRYFAYIQVAPEEQNLWQEYEQMAVDHPQFAMKKVQTAADIYPVFRELFEKRANAKQG</sequence>
<dbReference type="RefSeq" id="WP_024901730.1">
    <property type="nucleotide sequence ID" value="NZ_CADFGU010000006.1"/>
</dbReference>
<dbReference type="Pfam" id="PF04285">
    <property type="entry name" value="DUF444"/>
    <property type="match status" value="1"/>
</dbReference>
<dbReference type="STRING" id="28092.WM40_13945"/>
<dbReference type="NCBIfam" id="NF003708">
    <property type="entry name" value="PRK05325.1-3"/>
    <property type="match status" value="1"/>
</dbReference>
<dbReference type="PANTHER" id="PTHR30510">
    <property type="entry name" value="UPF0229 PROTEIN YEAH"/>
    <property type="match status" value="1"/>
</dbReference>
<dbReference type="SUPFAM" id="SSF53300">
    <property type="entry name" value="vWA-like"/>
    <property type="match status" value="1"/>
</dbReference>
<dbReference type="HAMAP" id="MF_01232">
    <property type="entry name" value="UPF0229"/>
    <property type="match status" value="1"/>
</dbReference>
<comment type="similarity">
    <text evidence="1">Belongs to the UPF0229 family.</text>
</comment>
<dbReference type="PANTHER" id="PTHR30510:SF2">
    <property type="entry name" value="UPF0229 PROTEIN YEAH"/>
    <property type="match status" value="1"/>
</dbReference>
<organism evidence="3 4">
    <name type="scientific">Robbsia andropogonis</name>
    <dbReference type="NCBI Taxonomy" id="28092"/>
    <lineage>
        <taxon>Bacteria</taxon>
        <taxon>Pseudomonadati</taxon>
        <taxon>Pseudomonadota</taxon>
        <taxon>Betaproteobacteria</taxon>
        <taxon>Burkholderiales</taxon>
        <taxon>Burkholderiaceae</taxon>
        <taxon>Robbsia</taxon>
    </lineage>
</organism>
<dbReference type="PATRIC" id="fig|28092.6.peg.3288"/>